<keyword evidence="5 7" id="KW-1133">Transmembrane helix</keyword>
<feature type="transmembrane region" description="Helical" evidence="7">
    <location>
        <begin position="335"/>
        <end position="368"/>
    </location>
</feature>
<evidence type="ECO:0000256" key="3">
    <source>
        <dbReference type="ARBA" id="ARBA00022475"/>
    </source>
</evidence>
<keyword evidence="4 7" id="KW-0812">Transmembrane</keyword>
<evidence type="ECO:0000256" key="2">
    <source>
        <dbReference type="ARBA" id="ARBA00010199"/>
    </source>
</evidence>
<organism evidence="8 9">
    <name type="scientific">Aduncisulcus paluster</name>
    <dbReference type="NCBI Taxonomy" id="2918883"/>
    <lineage>
        <taxon>Eukaryota</taxon>
        <taxon>Metamonada</taxon>
        <taxon>Carpediemonas-like organisms</taxon>
        <taxon>Aduncisulcus</taxon>
    </lineage>
</organism>
<keyword evidence="9" id="KW-1185">Reference proteome</keyword>
<keyword evidence="3" id="KW-1003">Cell membrane</keyword>
<evidence type="ECO:0000256" key="1">
    <source>
        <dbReference type="ARBA" id="ARBA00004651"/>
    </source>
</evidence>
<gene>
    <name evidence="8" type="ORF">ADUPG1_012045</name>
</gene>
<dbReference type="EMBL" id="BQXS01012366">
    <property type="protein sequence ID" value="GKT22060.1"/>
    <property type="molecule type" value="Genomic_DNA"/>
</dbReference>
<evidence type="ECO:0000256" key="7">
    <source>
        <dbReference type="SAM" id="Phobius"/>
    </source>
</evidence>
<feature type="transmembrane region" description="Helical" evidence="7">
    <location>
        <begin position="28"/>
        <end position="52"/>
    </location>
</feature>
<evidence type="ECO:0000256" key="5">
    <source>
        <dbReference type="ARBA" id="ARBA00022989"/>
    </source>
</evidence>
<dbReference type="Proteomes" id="UP001057375">
    <property type="component" value="Unassembled WGS sequence"/>
</dbReference>
<dbReference type="InterPro" id="IPR051327">
    <property type="entry name" value="MATE_MepA_subfamily"/>
</dbReference>
<sequence>MHSNESNASKSPIGQDDSKHSKLASESLLSLILKISLPNLVGLVLVSLYNVADSIFVGNMIGKAGLASISGYNVIEQICLYTGFSFGGSCASIISQALALQNISLAERSLLVYVILSFIFGVLMSGIQLPFLSQILSFLGCTDGEVLEGAITYGKPLAWSSTLFFLMIPPEFFFRSENKPLISMMLPLSSSLLNIIGDPLFIHFFGIKGAAFSTVTSEPLISMMLPLSSSLLNIIGDPLFIHFFGIKGAAFSTVTSEVIVLIPLIFYYCLPSSKASFKLRIRYVSSWNEIVETFKLIGKILHISIGTFAMQVIPLMSIVIQNINIKSHYDDPETWLAIISVTLRVMSLIYMPQYAFSLTLPAIAAYNVGKKNFRRVWRCVVTILLFILGISVIFCSIVEICAKFISLAFNDDPVYLEFTPNALRLSAITVSLKCIPIITTSIYQLYQKGTLGMVVGIFCCFTSVFSQLIIPKLFEYSNYSVIYAQMICYCVDAIFSSIFLISQLLFIRKQVRYENVEVYENSQEDIVGEMREIDNWWI</sequence>
<feature type="transmembrane region" description="Helical" evidence="7">
    <location>
        <begin position="425"/>
        <end position="443"/>
    </location>
</feature>
<comment type="caution">
    <text evidence="8">The sequence shown here is derived from an EMBL/GenBank/DDBJ whole genome shotgun (WGS) entry which is preliminary data.</text>
</comment>
<accession>A0ABQ5K2Y0</accession>
<proteinExistence type="inferred from homology"/>
<feature type="transmembrane region" description="Helical" evidence="7">
    <location>
        <begin position="72"/>
        <end position="98"/>
    </location>
</feature>
<feature type="transmembrane region" description="Helical" evidence="7">
    <location>
        <begin position="300"/>
        <end position="323"/>
    </location>
</feature>
<feature type="transmembrane region" description="Helical" evidence="7">
    <location>
        <begin position="380"/>
        <end position="405"/>
    </location>
</feature>
<name>A0ABQ5K2Y0_9EUKA</name>
<feature type="transmembrane region" description="Helical" evidence="7">
    <location>
        <begin position="249"/>
        <end position="270"/>
    </location>
</feature>
<dbReference type="Pfam" id="PF01554">
    <property type="entry name" value="MatE"/>
    <property type="match status" value="2"/>
</dbReference>
<evidence type="ECO:0000256" key="4">
    <source>
        <dbReference type="ARBA" id="ARBA00022692"/>
    </source>
</evidence>
<comment type="similarity">
    <text evidence="2">Belongs to the multi antimicrobial extrusion (MATE) (TC 2.A.66.1) family.</text>
</comment>
<comment type="subcellular location">
    <subcellularLocation>
        <location evidence="1">Cell membrane</location>
        <topology evidence="1">Multi-pass membrane protein</topology>
    </subcellularLocation>
</comment>
<dbReference type="InterPro" id="IPR002528">
    <property type="entry name" value="MATE_fam"/>
</dbReference>
<dbReference type="PANTHER" id="PTHR43823">
    <property type="entry name" value="SPORULATION PROTEIN YKVU"/>
    <property type="match status" value="1"/>
</dbReference>
<feature type="transmembrane region" description="Helical" evidence="7">
    <location>
        <begin position="482"/>
        <end position="507"/>
    </location>
</feature>
<feature type="transmembrane region" description="Helical" evidence="7">
    <location>
        <begin position="110"/>
        <end position="136"/>
    </location>
</feature>
<keyword evidence="6 7" id="KW-0472">Membrane</keyword>
<feature type="transmembrane region" description="Helical" evidence="7">
    <location>
        <begin position="186"/>
        <end position="207"/>
    </location>
</feature>
<reference evidence="8" key="1">
    <citation type="submission" date="2022-03" db="EMBL/GenBank/DDBJ databases">
        <title>Draft genome sequence of Aduncisulcus paluster, a free-living microaerophilic Fornicata.</title>
        <authorList>
            <person name="Yuyama I."/>
            <person name="Kume K."/>
            <person name="Tamura T."/>
            <person name="Inagaki Y."/>
            <person name="Hashimoto T."/>
        </authorList>
    </citation>
    <scope>NUCLEOTIDE SEQUENCE</scope>
    <source>
        <strain evidence="8">NY0171</strain>
    </source>
</reference>
<evidence type="ECO:0000313" key="8">
    <source>
        <dbReference type="EMBL" id="GKT22060.1"/>
    </source>
</evidence>
<evidence type="ECO:0000256" key="6">
    <source>
        <dbReference type="ARBA" id="ARBA00023136"/>
    </source>
</evidence>
<evidence type="ECO:0000313" key="9">
    <source>
        <dbReference type="Proteomes" id="UP001057375"/>
    </source>
</evidence>
<protein>
    <submittedName>
        <fullName evidence="8">Multi antimicrobial extrusion protein like protein</fullName>
    </submittedName>
</protein>
<dbReference type="PANTHER" id="PTHR43823:SF3">
    <property type="entry name" value="MULTIDRUG EXPORT PROTEIN MEPA"/>
    <property type="match status" value="1"/>
</dbReference>
<feature type="transmembrane region" description="Helical" evidence="7">
    <location>
        <begin position="450"/>
        <end position="470"/>
    </location>
</feature>